<organism evidence="1 2">
    <name type="scientific">Bacterioplanes sanyensis</name>
    <dbReference type="NCBI Taxonomy" id="1249553"/>
    <lineage>
        <taxon>Bacteria</taxon>
        <taxon>Pseudomonadati</taxon>
        <taxon>Pseudomonadota</taxon>
        <taxon>Gammaproteobacteria</taxon>
        <taxon>Oceanospirillales</taxon>
        <taxon>Oceanospirillaceae</taxon>
        <taxon>Bacterioplanes</taxon>
    </lineage>
</organism>
<sequence>MTNDELKAHNSSGLDAAALRLGLPMWFMPQWRGGLLPAGCDGHEALQHYAQHFSSIEGNTSFYALPTVDRAQSWSAQVSDHFRFVFKVPRSISHSDHLTSALQREWPAWQQFCDAIGKKLGVALLQLPAQFGPPRLGELLDAIDNIQRISDVPLAVEVRHPEFFDKGAAEQALLRQLTDRQVDRVIFDSRGLFSDASQNEDVLDARAKKPRLPVHPIATGRFPIVRFIGHSDWQQDTMLLQQWQSKLMAWQQEGRRPFFFIHTAGNQRAPERANAVCQQWRLPQWQASQPSLL</sequence>
<evidence type="ECO:0000313" key="1">
    <source>
        <dbReference type="EMBL" id="ASP39904.1"/>
    </source>
</evidence>
<dbReference type="SUPFAM" id="SSF117396">
    <property type="entry name" value="TM1631-like"/>
    <property type="match status" value="1"/>
</dbReference>
<gene>
    <name evidence="1" type="ORF">CHH28_15035</name>
</gene>
<dbReference type="Pfam" id="PF01904">
    <property type="entry name" value="DUF72"/>
    <property type="match status" value="1"/>
</dbReference>
<reference evidence="1 2" key="1">
    <citation type="submission" date="2017-07" db="EMBL/GenBank/DDBJ databases">
        <title>Annotated genome sequence of Bacterioplanes sanyensis isolated from Red Sea.</title>
        <authorList>
            <person name="Rehman Z.U."/>
        </authorList>
    </citation>
    <scope>NUCLEOTIDE SEQUENCE [LARGE SCALE GENOMIC DNA]</scope>
    <source>
        <strain evidence="1 2">NV9</strain>
    </source>
</reference>
<dbReference type="OrthoDB" id="9780310at2"/>
<proteinExistence type="predicted"/>
<dbReference type="PANTHER" id="PTHR30348:SF9">
    <property type="entry name" value="UPF0759 PROTEIN YECE"/>
    <property type="match status" value="1"/>
</dbReference>
<accession>A0A222FN05</accession>
<dbReference type="AlphaFoldDB" id="A0A222FN05"/>
<dbReference type="EMBL" id="CP022530">
    <property type="protein sequence ID" value="ASP39904.1"/>
    <property type="molecule type" value="Genomic_DNA"/>
</dbReference>
<name>A0A222FN05_9GAMM</name>
<dbReference type="KEGG" id="bsan:CHH28_15035"/>
<evidence type="ECO:0008006" key="3">
    <source>
        <dbReference type="Google" id="ProtNLM"/>
    </source>
</evidence>
<dbReference type="Gene3D" id="3.20.20.410">
    <property type="entry name" value="Protein of unknown function UPF0759"/>
    <property type="match status" value="1"/>
</dbReference>
<dbReference type="PANTHER" id="PTHR30348">
    <property type="entry name" value="UNCHARACTERIZED PROTEIN YECE"/>
    <property type="match status" value="1"/>
</dbReference>
<evidence type="ECO:0000313" key="2">
    <source>
        <dbReference type="Proteomes" id="UP000202440"/>
    </source>
</evidence>
<dbReference type="RefSeq" id="WP_094061078.1">
    <property type="nucleotide sequence ID" value="NZ_CP022530.1"/>
</dbReference>
<protein>
    <recommendedName>
        <fullName evidence="3">DUF72 domain-containing protein</fullName>
    </recommendedName>
</protein>
<dbReference type="InterPro" id="IPR002763">
    <property type="entry name" value="DUF72"/>
</dbReference>
<dbReference type="Proteomes" id="UP000202440">
    <property type="component" value="Chromosome"/>
</dbReference>
<dbReference type="InterPro" id="IPR036520">
    <property type="entry name" value="UPF0759_sf"/>
</dbReference>
<keyword evidence="2" id="KW-1185">Reference proteome</keyword>